<dbReference type="Proteomes" id="UP001143309">
    <property type="component" value="Unassembled WGS sequence"/>
</dbReference>
<gene>
    <name evidence="6" type="primary">vapC</name>
    <name evidence="8" type="ORF">GCM10008174_08130</name>
</gene>
<comment type="caution">
    <text evidence="8">The sequence shown here is derived from an EMBL/GenBank/DDBJ whole genome shotgun (WGS) entry which is preliminary data.</text>
</comment>
<comment type="function">
    <text evidence="6">Toxic component of a toxin-antitoxin (TA) system. An RNase.</text>
</comment>
<evidence type="ECO:0000256" key="1">
    <source>
        <dbReference type="ARBA" id="ARBA00022649"/>
    </source>
</evidence>
<evidence type="ECO:0000256" key="4">
    <source>
        <dbReference type="ARBA" id="ARBA00022801"/>
    </source>
</evidence>
<dbReference type="InterPro" id="IPR044153">
    <property type="entry name" value="PIN_Pae0151-like"/>
</dbReference>
<dbReference type="RefSeq" id="WP_271199562.1">
    <property type="nucleotide sequence ID" value="NZ_BSFL01000001.1"/>
</dbReference>
<feature type="binding site" evidence="6">
    <location>
        <position position="96"/>
    </location>
    <ligand>
        <name>Mg(2+)</name>
        <dbReference type="ChEBI" id="CHEBI:18420"/>
    </ligand>
</feature>
<keyword evidence="5 6" id="KW-0460">Magnesium</keyword>
<comment type="cofactor">
    <cofactor evidence="6">
        <name>Mg(2+)</name>
        <dbReference type="ChEBI" id="CHEBI:18420"/>
    </cofactor>
</comment>
<keyword evidence="3 6" id="KW-0479">Metal-binding</keyword>
<evidence type="ECO:0000256" key="6">
    <source>
        <dbReference type="HAMAP-Rule" id="MF_00265"/>
    </source>
</evidence>
<comment type="similarity">
    <text evidence="6">Belongs to the PINc/VapC protein family.</text>
</comment>
<dbReference type="Gene3D" id="3.40.50.1010">
    <property type="entry name" value="5'-nuclease"/>
    <property type="match status" value="1"/>
</dbReference>
<dbReference type="InterPro" id="IPR029060">
    <property type="entry name" value="PIN-like_dom_sf"/>
</dbReference>
<evidence type="ECO:0000259" key="7">
    <source>
        <dbReference type="Pfam" id="PF01850"/>
    </source>
</evidence>
<keyword evidence="9" id="KW-1185">Reference proteome</keyword>
<dbReference type="GO" id="GO:0016787">
    <property type="term" value="F:hydrolase activity"/>
    <property type="evidence" value="ECO:0007669"/>
    <property type="project" value="UniProtKB-KW"/>
</dbReference>
<sequence>MTVVDASVAIKWFVEEPNSDAAREVLLTGGFLSAPMHVMAEVARGLLRRRRAGDLSSEDAKTVLARLPAMVALAPMQDPAPLAFDIADRAHVTIYDAFYVALADRQDDVLITADRRLCEGIAATPWEGRIQHLLERASPRGSIQDK</sequence>
<dbReference type="EC" id="3.1.-.-" evidence="6"/>
<feature type="binding site" evidence="6">
    <location>
        <position position="5"/>
    </location>
    <ligand>
        <name>Mg(2+)</name>
        <dbReference type="ChEBI" id="CHEBI:18420"/>
    </ligand>
</feature>
<dbReference type="InterPro" id="IPR051619">
    <property type="entry name" value="TypeII_TA_RNase_PINc/VapC"/>
</dbReference>
<dbReference type="GO" id="GO:0004540">
    <property type="term" value="F:RNA nuclease activity"/>
    <property type="evidence" value="ECO:0007669"/>
    <property type="project" value="InterPro"/>
</dbReference>
<accession>A0A9W6JL29</accession>
<dbReference type="GO" id="GO:0000287">
    <property type="term" value="F:magnesium ion binding"/>
    <property type="evidence" value="ECO:0007669"/>
    <property type="project" value="UniProtKB-UniRule"/>
</dbReference>
<dbReference type="PANTHER" id="PTHR35901">
    <property type="entry name" value="RIBONUCLEASE VAPC3"/>
    <property type="match status" value="1"/>
</dbReference>
<reference evidence="8" key="2">
    <citation type="submission" date="2023-01" db="EMBL/GenBank/DDBJ databases">
        <authorList>
            <person name="Sun Q."/>
            <person name="Evtushenko L."/>
        </authorList>
    </citation>
    <scope>NUCLEOTIDE SEQUENCE</scope>
    <source>
        <strain evidence="8">VKM B-2748</strain>
    </source>
</reference>
<dbReference type="InterPro" id="IPR002716">
    <property type="entry name" value="PIN_dom"/>
</dbReference>
<dbReference type="Pfam" id="PF01850">
    <property type="entry name" value="PIN"/>
    <property type="match status" value="1"/>
</dbReference>
<reference evidence="8" key="1">
    <citation type="journal article" date="2014" name="Int. J. Syst. Evol. Microbiol.">
        <title>Complete genome sequence of Corynebacterium casei LMG S-19264T (=DSM 44701T), isolated from a smear-ripened cheese.</title>
        <authorList>
            <consortium name="US DOE Joint Genome Institute (JGI-PGF)"/>
            <person name="Walter F."/>
            <person name="Albersmeier A."/>
            <person name="Kalinowski J."/>
            <person name="Ruckert C."/>
        </authorList>
    </citation>
    <scope>NUCLEOTIDE SEQUENCE</scope>
    <source>
        <strain evidence="8">VKM B-2748</strain>
    </source>
</reference>
<evidence type="ECO:0000256" key="3">
    <source>
        <dbReference type="ARBA" id="ARBA00022723"/>
    </source>
</evidence>
<keyword evidence="1 6" id="KW-1277">Toxin-antitoxin system</keyword>
<keyword evidence="4 6" id="KW-0378">Hydrolase</keyword>
<name>A0A9W6JL29_9HYPH</name>
<dbReference type="CDD" id="cd09873">
    <property type="entry name" value="PIN_Pae0151-like"/>
    <property type="match status" value="1"/>
</dbReference>
<dbReference type="SUPFAM" id="SSF88723">
    <property type="entry name" value="PIN domain-like"/>
    <property type="match status" value="1"/>
</dbReference>
<dbReference type="EMBL" id="BSFL01000001">
    <property type="protein sequence ID" value="GLK79072.1"/>
    <property type="molecule type" value="Genomic_DNA"/>
</dbReference>
<proteinExistence type="inferred from homology"/>
<organism evidence="8 9">
    <name type="scientific">Methylopila turkensis</name>
    <dbReference type="NCBI Taxonomy" id="1437816"/>
    <lineage>
        <taxon>Bacteria</taxon>
        <taxon>Pseudomonadati</taxon>
        <taxon>Pseudomonadota</taxon>
        <taxon>Alphaproteobacteria</taxon>
        <taxon>Hyphomicrobiales</taxon>
        <taxon>Methylopilaceae</taxon>
        <taxon>Methylopila</taxon>
    </lineage>
</organism>
<dbReference type="AlphaFoldDB" id="A0A9W6JL29"/>
<dbReference type="GO" id="GO:0090729">
    <property type="term" value="F:toxin activity"/>
    <property type="evidence" value="ECO:0007669"/>
    <property type="project" value="UniProtKB-KW"/>
</dbReference>
<keyword evidence="6" id="KW-0800">Toxin</keyword>
<protein>
    <recommendedName>
        <fullName evidence="6">Ribonuclease VapC</fullName>
        <shortName evidence="6">RNase VapC</shortName>
        <ecNumber evidence="6">3.1.-.-</ecNumber>
    </recommendedName>
    <alternativeName>
        <fullName evidence="6">Toxin VapC</fullName>
    </alternativeName>
</protein>
<evidence type="ECO:0000256" key="5">
    <source>
        <dbReference type="ARBA" id="ARBA00022842"/>
    </source>
</evidence>
<dbReference type="PANTHER" id="PTHR35901:SF1">
    <property type="entry name" value="EXONUCLEASE VAPC9"/>
    <property type="match status" value="1"/>
</dbReference>
<evidence type="ECO:0000313" key="9">
    <source>
        <dbReference type="Proteomes" id="UP001143309"/>
    </source>
</evidence>
<keyword evidence="2 6" id="KW-0540">Nuclease</keyword>
<feature type="domain" description="PIN" evidence="7">
    <location>
        <begin position="3"/>
        <end position="118"/>
    </location>
</feature>
<dbReference type="HAMAP" id="MF_00265">
    <property type="entry name" value="VapC_Nob1"/>
    <property type="match status" value="1"/>
</dbReference>
<dbReference type="InterPro" id="IPR022907">
    <property type="entry name" value="VapC_family"/>
</dbReference>
<evidence type="ECO:0000313" key="8">
    <source>
        <dbReference type="EMBL" id="GLK79072.1"/>
    </source>
</evidence>
<evidence type="ECO:0000256" key="2">
    <source>
        <dbReference type="ARBA" id="ARBA00022722"/>
    </source>
</evidence>